<dbReference type="InterPro" id="IPR036271">
    <property type="entry name" value="Tet_transcr_reg_TetR-rel_C_sf"/>
</dbReference>
<reference evidence="5 6" key="1">
    <citation type="submission" date="2018-08" db="EMBL/GenBank/DDBJ databases">
        <title>Bacillus phenotypic plasticity.</title>
        <authorList>
            <person name="Hurtado E."/>
        </authorList>
    </citation>
    <scope>NUCLEOTIDE SEQUENCE [LARGE SCALE GENOMIC DNA]</scope>
    <source>
        <strain evidence="5 6">427</strain>
    </source>
</reference>
<evidence type="ECO:0000256" key="2">
    <source>
        <dbReference type="ARBA" id="ARBA00023125"/>
    </source>
</evidence>
<dbReference type="SUPFAM" id="SSF46689">
    <property type="entry name" value="Homeodomain-like"/>
    <property type="match status" value="1"/>
</dbReference>
<sequence length="191" mass="22028">MEQESKYQKIIEASLVLFADRGFDATTIPMIAEKADVGAGTIYRYFDSKEGLVNILFQDSVKHFKEKLEEGYPEDSAGIHEQFQHIFRCLYKFSQENIHTLYFLEINKTSHYLNETSRAVLNDLLDFIYLFFEKGKERSIICPLPSHILSAMVFGSFVHIQKLVRAGEIEDPSGLMKEIEACSWHAIKHRG</sequence>
<dbReference type="InterPro" id="IPR001647">
    <property type="entry name" value="HTH_TetR"/>
</dbReference>
<evidence type="ECO:0000256" key="3">
    <source>
        <dbReference type="PROSITE-ProRule" id="PRU00335"/>
    </source>
</evidence>
<dbReference type="PANTHER" id="PTHR43479">
    <property type="entry name" value="ACREF/ENVCD OPERON REPRESSOR-RELATED"/>
    <property type="match status" value="1"/>
</dbReference>
<dbReference type="Proteomes" id="UP000324326">
    <property type="component" value="Unassembled WGS sequence"/>
</dbReference>
<dbReference type="AlphaFoldDB" id="A0A5M8RV07"/>
<evidence type="ECO:0000313" key="6">
    <source>
        <dbReference type="Proteomes" id="UP000324326"/>
    </source>
</evidence>
<keyword evidence="1" id="KW-0678">Repressor</keyword>
<name>A0A5M8RV07_9BACI</name>
<organism evidence="5 6">
    <name type="scientific">Bacillus swezeyi</name>
    <dbReference type="NCBI Taxonomy" id="1925020"/>
    <lineage>
        <taxon>Bacteria</taxon>
        <taxon>Bacillati</taxon>
        <taxon>Bacillota</taxon>
        <taxon>Bacilli</taxon>
        <taxon>Bacillales</taxon>
        <taxon>Bacillaceae</taxon>
        <taxon>Bacillus</taxon>
    </lineage>
</organism>
<dbReference type="InterPro" id="IPR032551">
    <property type="entry name" value="BscR_C"/>
</dbReference>
<dbReference type="Pfam" id="PF00440">
    <property type="entry name" value="TetR_N"/>
    <property type="match status" value="1"/>
</dbReference>
<protein>
    <submittedName>
        <fullName evidence="5">TetR/AcrR family transcriptional regulator</fullName>
    </submittedName>
</protein>
<evidence type="ECO:0000259" key="4">
    <source>
        <dbReference type="PROSITE" id="PS50977"/>
    </source>
</evidence>
<dbReference type="PRINTS" id="PR00455">
    <property type="entry name" value="HTHTETR"/>
</dbReference>
<dbReference type="InterPro" id="IPR023772">
    <property type="entry name" value="DNA-bd_HTH_TetR-type_CS"/>
</dbReference>
<dbReference type="Gene3D" id="1.10.357.10">
    <property type="entry name" value="Tetracycline Repressor, domain 2"/>
    <property type="match status" value="1"/>
</dbReference>
<dbReference type="InterPro" id="IPR050624">
    <property type="entry name" value="HTH-type_Tx_Regulator"/>
</dbReference>
<evidence type="ECO:0000313" key="5">
    <source>
        <dbReference type="EMBL" id="KAA6451210.1"/>
    </source>
</evidence>
<keyword evidence="2 3" id="KW-0238">DNA-binding</keyword>
<dbReference type="EMBL" id="QSND01000002">
    <property type="protein sequence ID" value="KAA6451210.1"/>
    <property type="molecule type" value="Genomic_DNA"/>
</dbReference>
<proteinExistence type="predicted"/>
<dbReference type="STRING" id="1925020.BTA30_20045"/>
<dbReference type="PROSITE" id="PS50977">
    <property type="entry name" value="HTH_TETR_2"/>
    <property type="match status" value="1"/>
</dbReference>
<accession>A0A5M8RV07</accession>
<dbReference type="GO" id="GO:0003677">
    <property type="term" value="F:DNA binding"/>
    <property type="evidence" value="ECO:0007669"/>
    <property type="project" value="UniProtKB-UniRule"/>
</dbReference>
<dbReference type="RefSeq" id="WP_148957069.1">
    <property type="nucleotide sequence ID" value="NZ_QSND01000002.1"/>
</dbReference>
<dbReference type="PANTHER" id="PTHR43479:SF11">
    <property type="entry name" value="ACREF_ENVCD OPERON REPRESSOR-RELATED"/>
    <property type="match status" value="1"/>
</dbReference>
<feature type="DNA-binding region" description="H-T-H motif" evidence="3">
    <location>
        <begin position="27"/>
        <end position="46"/>
    </location>
</feature>
<gene>
    <name evidence="5" type="ORF">DX927_10390</name>
</gene>
<dbReference type="SUPFAM" id="SSF48498">
    <property type="entry name" value="Tetracyclin repressor-like, C-terminal domain"/>
    <property type="match status" value="1"/>
</dbReference>
<evidence type="ECO:0000256" key="1">
    <source>
        <dbReference type="ARBA" id="ARBA00022491"/>
    </source>
</evidence>
<comment type="caution">
    <text evidence="5">The sequence shown here is derived from an EMBL/GenBank/DDBJ whole genome shotgun (WGS) entry which is preliminary data.</text>
</comment>
<feature type="domain" description="HTH tetR-type" evidence="4">
    <location>
        <begin position="4"/>
        <end position="64"/>
    </location>
</feature>
<dbReference type="PROSITE" id="PS01081">
    <property type="entry name" value="HTH_TETR_1"/>
    <property type="match status" value="1"/>
</dbReference>
<dbReference type="InterPro" id="IPR009057">
    <property type="entry name" value="Homeodomain-like_sf"/>
</dbReference>
<dbReference type="Pfam" id="PF16295">
    <property type="entry name" value="TetR_C_10"/>
    <property type="match status" value="1"/>
</dbReference>